<reference evidence="1 2" key="1">
    <citation type="submission" date="2017-05" db="EMBL/GenBank/DDBJ databases">
        <title>Vagococcus spp. assemblies.</title>
        <authorList>
            <person name="Gulvik C.A."/>
        </authorList>
    </citation>
    <scope>NUCLEOTIDE SEQUENCE [LARGE SCALE GENOMIC DNA]</scope>
    <source>
        <strain evidence="1 2">CCUG 51432</strain>
    </source>
</reference>
<gene>
    <name evidence="1" type="ORF">CBF29_08045</name>
</gene>
<sequence>MREFEHPLMIQIGSTGRNSGKTTMAKKIIERYKSQLPIYGLKIITISGAKGTCQRGVKGCGICTSISEGYELVEETETEGNKDTMQLLKAGCEKVFLLKVFQGYLEEAFQEFIFAIPKEALLICESNSLRNVIQPDMFIMMDNQRKIKPSAADVIKKADKILNHPLISKDIESLIEMKTVQLT</sequence>
<name>A0A430AU81_9ENTE</name>
<keyword evidence="2" id="KW-1185">Reference proteome</keyword>
<protein>
    <recommendedName>
        <fullName evidence="3">Molybdopterin-guanine dinucleotide biosynthesis protein B (MobB) domain-containing protein</fullName>
    </recommendedName>
</protein>
<dbReference type="Proteomes" id="UP000287605">
    <property type="component" value="Unassembled WGS sequence"/>
</dbReference>
<evidence type="ECO:0008006" key="3">
    <source>
        <dbReference type="Google" id="ProtNLM"/>
    </source>
</evidence>
<organism evidence="1 2">
    <name type="scientific">Vagococcus elongatus</name>
    <dbReference type="NCBI Taxonomy" id="180344"/>
    <lineage>
        <taxon>Bacteria</taxon>
        <taxon>Bacillati</taxon>
        <taxon>Bacillota</taxon>
        <taxon>Bacilli</taxon>
        <taxon>Lactobacillales</taxon>
        <taxon>Enterococcaceae</taxon>
        <taxon>Vagococcus</taxon>
    </lineage>
</organism>
<dbReference type="EMBL" id="NGKA01000010">
    <property type="protein sequence ID" value="RSU11619.1"/>
    <property type="molecule type" value="Genomic_DNA"/>
</dbReference>
<dbReference type="RefSeq" id="WP_126809241.1">
    <property type="nucleotide sequence ID" value="NZ_NGKA01000010.1"/>
</dbReference>
<accession>A0A430AU81</accession>
<evidence type="ECO:0000313" key="2">
    <source>
        <dbReference type="Proteomes" id="UP000287605"/>
    </source>
</evidence>
<dbReference type="OrthoDB" id="5431388at2"/>
<dbReference type="AlphaFoldDB" id="A0A430AU81"/>
<proteinExistence type="predicted"/>
<comment type="caution">
    <text evidence="1">The sequence shown here is derived from an EMBL/GenBank/DDBJ whole genome shotgun (WGS) entry which is preliminary data.</text>
</comment>
<evidence type="ECO:0000313" key="1">
    <source>
        <dbReference type="EMBL" id="RSU11619.1"/>
    </source>
</evidence>